<protein>
    <submittedName>
        <fullName evidence="1">Uncharacterized protein</fullName>
    </submittedName>
</protein>
<dbReference type="AlphaFoldDB" id="A0A2G5CL65"/>
<evidence type="ECO:0000313" key="2">
    <source>
        <dbReference type="Proteomes" id="UP000230069"/>
    </source>
</evidence>
<dbReference type="Proteomes" id="UP000230069">
    <property type="component" value="Unassembled WGS sequence"/>
</dbReference>
<organism evidence="1 2">
    <name type="scientific">Aquilegia coerulea</name>
    <name type="common">Rocky mountain columbine</name>
    <dbReference type="NCBI Taxonomy" id="218851"/>
    <lineage>
        <taxon>Eukaryota</taxon>
        <taxon>Viridiplantae</taxon>
        <taxon>Streptophyta</taxon>
        <taxon>Embryophyta</taxon>
        <taxon>Tracheophyta</taxon>
        <taxon>Spermatophyta</taxon>
        <taxon>Magnoliopsida</taxon>
        <taxon>Ranunculales</taxon>
        <taxon>Ranunculaceae</taxon>
        <taxon>Thalictroideae</taxon>
        <taxon>Aquilegia</taxon>
    </lineage>
</organism>
<accession>A0A2G5CL65</accession>
<evidence type="ECO:0000313" key="1">
    <source>
        <dbReference type="EMBL" id="PIA32045.1"/>
    </source>
</evidence>
<dbReference type="EMBL" id="KZ305063">
    <property type="protein sequence ID" value="PIA32045.1"/>
    <property type="molecule type" value="Genomic_DNA"/>
</dbReference>
<proteinExistence type="predicted"/>
<sequence>MQKKYEETMALVAQMEERLVMAESTLEATLQYQSSQVKAQQSPRFLHRESSPALVIREGVQDLPTRKGSLLSRSFGLTWGEKKKGKVDTSEESTDDE</sequence>
<gene>
    <name evidence="1" type="ORF">AQUCO_04600013v1</name>
</gene>
<reference evidence="1 2" key="1">
    <citation type="submission" date="2017-09" db="EMBL/GenBank/DDBJ databases">
        <title>WGS assembly of Aquilegia coerulea Goldsmith.</title>
        <authorList>
            <person name="Hodges S."/>
            <person name="Kramer E."/>
            <person name="Nordborg M."/>
            <person name="Tomkins J."/>
            <person name="Borevitz J."/>
            <person name="Derieg N."/>
            <person name="Yan J."/>
            <person name="Mihaltcheva S."/>
            <person name="Hayes R.D."/>
            <person name="Rokhsar D."/>
        </authorList>
    </citation>
    <scope>NUCLEOTIDE SEQUENCE [LARGE SCALE GENOMIC DNA]</scope>
    <source>
        <strain evidence="2">cv. Goldsmith</strain>
    </source>
</reference>
<name>A0A2G5CL65_AQUCA</name>
<dbReference type="InParanoid" id="A0A2G5CL65"/>
<dbReference type="STRING" id="218851.A0A2G5CL65"/>
<keyword evidence="2" id="KW-1185">Reference proteome</keyword>
<dbReference type="OrthoDB" id="1743672at2759"/>